<evidence type="ECO:0000313" key="2">
    <source>
        <dbReference type="Proteomes" id="UP001217476"/>
    </source>
</evidence>
<reference evidence="1" key="1">
    <citation type="submission" date="2023-03" db="EMBL/GenBank/DDBJ databases">
        <title>Andean soil-derived lignocellulolytic bacterial consortium as a source of novel taxa and putative plastic-active enzymes.</title>
        <authorList>
            <person name="Diaz-Garcia L."/>
            <person name="Chuvochina M."/>
            <person name="Feuerriegel G."/>
            <person name="Bunk B."/>
            <person name="Sproer C."/>
            <person name="Streit W.R."/>
            <person name="Rodriguez L.M."/>
            <person name="Overmann J."/>
            <person name="Jimenez D.J."/>
        </authorList>
    </citation>
    <scope>NUCLEOTIDE SEQUENCE</scope>
    <source>
        <strain evidence="1">MAG 4196</strain>
    </source>
</reference>
<dbReference type="Proteomes" id="UP001217476">
    <property type="component" value="Chromosome"/>
</dbReference>
<accession>A0AAJ5VUH0</accession>
<dbReference type="InterPro" id="IPR012668">
    <property type="entry name" value="CHP02466"/>
</dbReference>
<dbReference type="Pfam" id="PF13759">
    <property type="entry name" value="2OG-FeII_Oxy_5"/>
    <property type="match status" value="1"/>
</dbReference>
<protein>
    <submittedName>
        <fullName evidence="1">TIGR02466 family protein</fullName>
    </submittedName>
</protein>
<gene>
    <name evidence="1" type="ORF">P0Y65_19660</name>
</gene>
<dbReference type="EMBL" id="CP119312">
    <property type="protein sequence ID" value="WEK04366.1"/>
    <property type="molecule type" value="Genomic_DNA"/>
</dbReference>
<evidence type="ECO:0000313" key="1">
    <source>
        <dbReference type="EMBL" id="WEK04366.1"/>
    </source>
</evidence>
<dbReference type="Gene3D" id="2.60.120.620">
    <property type="entry name" value="q2cbj1_9rhob like domain"/>
    <property type="match status" value="1"/>
</dbReference>
<proteinExistence type="predicted"/>
<name>A0AAJ5VUH0_9HYPH</name>
<organism evidence="1 2">
    <name type="scientific">Candidatus Devosia phytovorans</name>
    <dbReference type="NCBI Taxonomy" id="3121372"/>
    <lineage>
        <taxon>Bacteria</taxon>
        <taxon>Pseudomonadati</taxon>
        <taxon>Pseudomonadota</taxon>
        <taxon>Alphaproteobacteria</taxon>
        <taxon>Hyphomicrobiales</taxon>
        <taxon>Devosiaceae</taxon>
        <taxon>Devosia</taxon>
    </lineage>
</organism>
<dbReference type="AlphaFoldDB" id="A0AAJ5VUH0"/>
<sequence>MLDTLSDINVVRTNYFPTMVYQYDIDKKEDLNRELLDLTYAEREKDRVGVNKSNTAELGSWHSATNLHKNNDYQPIMSHIDAALEKISEELGYAKDQALKVTTMWSIINPPGNGNRAHVHPNSLWSGVYYVQAPPVSGNIEFIDPRTVLIMNQPKYIAKKKRPRDCWTKVNYTPIAGRMIMFPAWLYHGVDTNMSKESGRAGDRVIISFNINQMRR</sequence>
<dbReference type="NCBIfam" id="TIGR02466">
    <property type="entry name" value="TIGR02466 family protein"/>
    <property type="match status" value="1"/>
</dbReference>